<organism evidence="1 2">
    <name type="scientific">Aspergillus keveii</name>
    <dbReference type="NCBI Taxonomy" id="714993"/>
    <lineage>
        <taxon>Eukaryota</taxon>
        <taxon>Fungi</taxon>
        <taxon>Dikarya</taxon>
        <taxon>Ascomycota</taxon>
        <taxon>Pezizomycotina</taxon>
        <taxon>Eurotiomycetes</taxon>
        <taxon>Eurotiomycetidae</taxon>
        <taxon>Eurotiales</taxon>
        <taxon>Aspergillaceae</taxon>
        <taxon>Aspergillus</taxon>
        <taxon>Aspergillus subgen. Nidulantes</taxon>
    </lineage>
</organism>
<sequence>MSTKSLCLNLVSFAPTVKCLTYTLLRSCPRALMAPSRLLTTQVTNSNGRPSRIFVLTSAAGSMSTRTCRNFETVMKALHVVFIVQGPRRCPDTRGARHAILPYS</sequence>
<gene>
    <name evidence="1" type="ORF">BJX66DRAFT_306619</name>
</gene>
<name>A0ABR4G237_9EURO</name>
<evidence type="ECO:0000313" key="2">
    <source>
        <dbReference type="Proteomes" id="UP001610563"/>
    </source>
</evidence>
<comment type="caution">
    <text evidence="1">The sequence shown here is derived from an EMBL/GenBank/DDBJ whole genome shotgun (WGS) entry which is preliminary data.</text>
</comment>
<protein>
    <recommendedName>
        <fullName evidence="3">Secreted protein</fullName>
    </recommendedName>
</protein>
<proteinExistence type="predicted"/>
<dbReference type="EMBL" id="JBFTWV010000062">
    <property type="protein sequence ID" value="KAL2793072.1"/>
    <property type="molecule type" value="Genomic_DNA"/>
</dbReference>
<accession>A0ABR4G237</accession>
<reference evidence="1 2" key="1">
    <citation type="submission" date="2024-07" db="EMBL/GenBank/DDBJ databases">
        <title>Section-level genome sequencing and comparative genomics of Aspergillus sections Usti and Cavernicolus.</title>
        <authorList>
            <consortium name="Lawrence Berkeley National Laboratory"/>
            <person name="Nybo J.L."/>
            <person name="Vesth T.C."/>
            <person name="Theobald S."/>
            <person name="Frisvad J.C."/>
            <person name="Larsen T.O."/>
            <person name="Kjaerboelling I."/>
            <person name="Rothschild-Mancinelli K."/>
            <person name="Lyhne E.K."/>
            <person name="Kogle M.E."/>
            <person name="Barry K."/>
            <person name="Clum A."/>
            <person name="Na H."/>
            <person name="Ledsgaard L."/>
            <person name="Lin J."/>
            <person name="Lipzen A."/>
            <person name="Kuo A."/>
            <person name="Riley R."/>
            <person name="Mondo S."/>
            <person name="Labutti K."/>
            <person name="Haridas S."/>
            <person name="Pangalinan J."/>
            <person name="Salamov A.A."/>
            <person name="Simmons B.A."/>
            <person name="Magnuson J.K."/>
            <person name="Chen J."/>
            <person name="Drula E."/>
            <person name="Henrissat B."/>
            <person name="Wiebenga A."/>
            <person name="Lubbers R.J."/>
            <person name="Gomes A.C."/>
            <person name="Makela M.R."/>
            <person name="Stajich J."/>
            <person name="Grigoriev I.V."/>
            <person name="Mortensen U.H."/>
            <person name="De Vries R.P."/>
            <person name="Baker S.E."/>
            <person name="Andersen M.R."/>
        </authorList>
    </citation>
    <scope>NUCLEOTIDE SEQUENCE [LARGE SCALE GENOMIC DNA]</scope>
    <source>
        <strain evidence="1 2">CBS 209.92</strain>
    </source>
</reference>
<evidence type="ECO:0008006" key="3">
    <source>
        <dbReference type="Google" id="ProtNLM"/>
    </source>
</evidence>
<keyword evidence="2" id="KW-1185">Reference proteome</keyword>
<dbReference type="Proteomes" id="UP001610563">
    <property type="component" value="Unassembled WGS sequence"/>
</dbReference>
<evidence type="ECO:0000313" key="1">
    <source>
        <dbReference type="EMBL" id="KAL2793072.1"/>
    </source>
</evidence>